<dbReference type="RefSeq" id="WP_343816113.1">
    <property type="nucleotide sequence ID" value="NZ_BAAADS010000025.1"/>
</dbReference>
<feature type="region of interest" description="Disordered" evidence="2">
    <location>
        <begin position="20"/>
        <end position="72"/>
    </location>
</feature>
<dbReference type="SUPFAM" id="SSF63817">
    <property type="entry name" value="Sortase"/>
    <property type="match status" value="1"/>
</dbReference>
<evidence type="ECO:0000313" key="4">
    <source>
        <dbReference type="EMBL" id="GAA0614661.1"/>
    </source>
</evidence>
<keyword evidence="5" id="KW-1185">Reference proteome</keyword>
<dbReference type="Pfam" id="PF04203">
    <property type="entry name" value="Sortase"/>
    <property type="match status" value="1"/>
</dbReference>
<feature type="compositionally biased region" description="Polar residues" evidence="2">
    <location>
        <begin position="41"/>
        <end position="69"/>
    </location>
</feature>
<dbReference type="EMBL" id="BAAADS010000025">
    <property type="protein sequence ID" value="GAA0614661.1"/>
    <property type="molecule type" value="Genomic_DNA"/>
</dbReference>
<name>A0ABN1GMK4_9BACI</name>
<evidence type="ECO:0000256" key="3">
    <source>
        <dbReference type="SAM" id="SignalP"/>
    </source>
</evidence>
<keyword evidence="3" id="KW-0732">Signal</keyword>
<dbReference type="InterPro" id="IPR005754">
    <property type="entry name" value="Sortase"/>
</dbReference>
<evidence type="ECO:0000256" key="2">
    <source>
        <dbReference type="SAM" id="MobiDB-lite"/>
    </source>
</evidence>
<dbReference type="PROSITE" id="PS51257">
    <property type="entry name" value="PROKAR_LIPOPROTEIN"/>
    <property type="match status" value="1"/>
</dbReference>
<keyword evidence="1" id="KW-0378">Hydrolase</keyword>
<gene>
    <name evidence="4" type="ORF">GCM10009001_34920</name>
</gene>
<evidence type="ECO:0000313" key="5">
    <source>
        <dbReference type="Proteomes" id="UP001500866"/>
    </source>
</evidence>
<dbReference type="InterPro" id="IPR042001">
    <property type="entry name" value="Sortase_F"/>
</dbReference>
<feature type="chain" id="PRO_5046926217" description="Class F sortase" evidence="3">
    <location>
        <begin position="22"/>
        <end position="224"/>
    </location>
</feature>
<dbReference type="Gene3D" id="2.40.260.10">
    <property type="entry name" value="Sortase"/>
    <property type="match status" value="1"/>
</dbReference>
<dbReference type="InterPro" id="IPR023365">
    <property type="entry name" value="Sortase_dom-sf"/>
</dbReference>
<sequence>MRTLLSILVLSLIIITGCGQSQSTDSGQDAANDSNEETRTVQKTNDQKTSGSKISNTNNKLNTASSGIDTTKKQHGIVPDTIKIPAIDVESEVEKVGLMKNGQMAVPENFRITGWYDLGPKPGERGSAVIAGHVDDKTGPGVFFNLKDLQKGDEVKIMNKDGKQLVFEVVGKEIFPMDDAPVKQIFGYTSRQMLNLVTCTGPFDRSKGGHINRLVVYTELQTDK</sequence>
<organism evidence="4 5">
    <name type="scientific">Virgibacillus siamensis</name>
    <dbReference type="NCBI Taxonomy" id="480071"/>
    <lineage>
        <taxon>Bacteria</taxon>
        <taxon>Bacillati</taxon>
        <taxon>Bacillota</taxon>
        <taxon>Bacilli</taxon>
        <taxon>Bacillales</taxon>
        <taxon>Bacillaceae</taxon>
        <taxon>Virgibacillus</taxon>
    </lineage>
</organism>
<feature type="signal peptide" evidence="3">
    <location>
        <begin position="1"/>
        <end position="21"/>
    </location>
</feature>
<dbReference type="Proteomes" id="UP001500866">
    <property type="component" value="Unassembled WGS sequence"/>
</dbReference>
<protein>
    <recommendedName>
        <fullName evidence="6">Class F sortase</fullName>
    </recommendedName>
</protein>
<evidence type="ECO:0008006" key="6">
    <source>
        <dbReference type="Google" id="ProtNLM"/>
    </source>
</evidence>
<reference evidence="4 5" key="1">
    <citation type="journal article" date="2019" name="Int. J. Syst. Evol. Microbiol.">
        <title>The Global Catalogue of Microorganisms (GCM) 10K type strain sequencing project: providing services to taxonomists for standard genome sequencing and annotation.</title>
        <authorList>
            <consortium name="The Broad Institute Genomics Platform"/>
            <consortium name="The Broad Institute Genome Sequencing Center for Infectious Disease"/>
            <person name="Wu L."/>
            <person name="Ma J."/>
        </authorList>
    </citation>
    <scope>NUCLEOTIDE SEQUENCE [LARGE SCALE GENOMIC DNA]</scope>
    <source>
        <strain evidence="4 5">JCM 15395</strain>
    </source>
</reference>
<feature type="compositionally biased region" description="Polar residues" evidence="2">
    <location>
        <begin position="20"/>
        <end position="33"/>
    </location>
</feature>
<dbReference type="CDD" id="cd05829">
    <property type="entry name" value="Sortase_F"/>
    <property type="match status" value="1"/>
</dbReference>
<comment type="caution">
    <text evidence="4">The sequence shown here is derived from an EMBL/GenBank/DDBJ whole genome shotgun (WGS) entry which is preliminary data.</text>
</comment>
<evidence type="ECO:0000256" key="1">
    <source>
        <dbReference type="ARBA" id="ARBA00022801"/>
    </source>
</evidence>
<proteinExistence type="predicted"/>
<accession>A0ABN1GMK4</accession>